<dbReference type="InterPro" id="IPR011034">
    <property type="entry name" value="Formyl_transferase-like_C_sf"/>
</dbReference>
<dbReference type="GO" id="GO:0006284">
    <property type="term" value="P:base-excision repair"/>
    <property type="evidence" value="ECO:0000318"/>
    <property type="project" value="GO_Central"/>
</dbReference>
<evidence type="ECO:0000313" key="11">
    <source>
        <dbReference type="Proteomes" id="UP000054558"/>
    </source>
</evidence>
<evidence type="ECO:0000256" key="7">
    <source>
        <dbReference type="ARBA" id="ARBA00023204"/>
    </source>
</evidence>
<keyword evidence="5" id="KW-0227">DNA damage</keyword>
<dbReference type="OMA" id="WDAKRFD"/>
<dbReference type="PANTHER" id="PTHR10429">
    <property type="entry name" value="DNA-3-METHYLADENINE GLYCOSYLASE"/>
    <property type="match status" value="1"/>
</dbReference>
<dbReference type="SUPFAM" id="SSF50486">
    <property type="entry name" value="FMT C-terminal domain-like"/>
    <property type="match status" value="1"/>
</dbReference>
<comment type="catalytic activity">
    <reaction evidence="1">
        <text>Hydrolysis of alkylated DNA, releasing 3-methyladenine, 3-methylguanine, 7-methylguanine and 7-methyladenine.</text>
        <dbReference type="EC" id="3.2.2.21"/>
    </reaction>
</comment>
<dbReference type="InterPro" id="IPR036995">
    <property type="entry name" value="MPG_sf"/>
</dbReference>
<evidence type="ECO:0000256" key="5">
    <source>
        <dbReference type="ARBA" id="ARBA00022763"/>
    </source>
</evidence>
<dbReference type="EMBL" id="DF237067">
    <property type="protein sequence ID" value="GAQ82638.1"/>
    <property type="molecule type" value="Genomic_DNA"/>
</dbReference>
<dbReference type="EC" id="3.2.2.21" evidence="4"/>
<evidence type="ECO:0000256" key="8">
    <source>
        <dbReference type="ARBA" id="ARBA00033426"/>
    </source>
</evidence>
<dbReference type="PANTHER" id="PTHR10429:SF0">
    <property type="entry name" value="DNA-3-METHYLADENINE GLYCOSYLASE"/>
    <property type="match status" value="1"/>
</dbReference>
<evidence type="ECO:0000256" key="3">
    <source>
        <dbReference type="ARBA" id="ARBA00009232"/>
    </source>
</evidence>
<evidence type="ECO:0000256" key="6">
    <source>
        <dbReference type="ARBA" id="ARBA00022801"/>
    </source>
</evidence>
<accession>A0A1Y1I3E8</accession>
<dbReference type="InterPro" id="IPR003180">
    <property type="entry name" value="MPG"/>
</dbReference>
<dbReference type="FunFam" id="3.10.300.10:FF:000001">
    <property type="entry name" value="Putative 3-methyladenine DNA glycosylase"/>
    <property type="match status" value="1"/>
</dbReference>
<dbReference type="HAMAP" id="MF_00527">
    <property type="entry name" value="3MGH"/>
    <property type="match status" value="1"/>
</dbReference>
<dbReference type="STRING" id="105231.A0A1Y1I3E8"/>
<evidence type="ECO:0000256" key="9">
    <source>
        <dbReference type="SAM" id="MobiDB-lite"/>
    </source>
</evidence>
<dbReference type="GO" id="GO:0003677">
    <property type="term" value="F:DNA binding"/>
    <property type="evidence" value="ECO:0007669"/>
    <property type="project" value="InterPro"/>
</dbReference>
<organism evidence="10 11">
    <name type="scientific">Klebsormidium nitens</name>
    <name type="common">Green alga</name>
    <name type="synonym">Ulothrix nitens</name>
    <dbReference type="NCBI Taxonomy" id="105231"/>
    <lineage>
        <taxon>Eukaryota</taxon>
        <taxon>Viridiplantae</taxon>
        <taxon>Streptophyta</taxon>
        <taxon>Klebsormidiophyceae</taxon>
        <taxon>Klebsormidiales</taxon>
        <taxon>Klebsormidiaceae</taxon>
        <taxon>Klebsormidium</taxon>
    </lineage>
</organism>
<proteinExistence type="inferred from homology"/>
<dbReference type="AlphaFoldDB" id="A0A1Y1I3E8"/>
<keyword evidence="11" id="KW-1185">Reference proteome</keyword>
<dbReference type="Gene3D" id="3.10.300.10">
    <property type="entry name" value="Methylpurine-DNA glycosylase (MPG)"/>
    <property type="match status" value="1"/>
</dbReference>
<dbReference type="NCBIfam" id="TIGR00567">
    <property type="entry name" value="3mg"/>
    <property type="match status" value="1"/>
</dbReference>
<protein>
    <recommendedName>
        <fullName evidence="4">DNA-3-methyladenine glycosylase II</fullName>
        <ecNumber evidence="4">3.2.2.21</ecNumber>
    </recommendedName>
    <alternativeName>
        <fullName evidence="8">3-methyladenine DNA glycosidase</fullName>
    </alternativeName>
</protein>
<comment type="similarity">
    <text evidence="3">Belongs to the DNA glycosylase MPG family.</text>
</comment>
<evidence type="ECO:0000313" key="10">
    <source>
        <dbReference type="EMBL" id="GAQ82638.1"/>
    </source>
</evidence>
<feature type="region of interest" description="Disordered" evidence="9">
    <location>
        <begin position="32"/>
        <end position="51"/>
    </location>
</feature>
<comment type="function">
    <text evidence="2">Hydrolysis of the deoxyribose N-glycosidic bond to excise 3-methyladenine, and 7-methylguanine from the damaged DNA polymer formed by alkylation lesions.</text>
</comment>
<dbReference type="CDD" id="cd00540">
    <property type="entry name" value="AAG"/>
    <property type="match status" value="1"/>
</dbReference>
<dbReference type="Pfam" id="PF02245">
    <property type="entry name" value="Pur_DNA_glyco"/>
    <property type="match status" value="1"/>
</dbReference>
<evidence type="ECO:0000256" key="4">
    <source>
        <dbReference type="ARBA" id="ARBA00012000"/>
    </source>
</evidence>
<keyword evidence="7" id="KW-0234">DNA repair</keyword>
<evidence type="ECO:0000256" key="1">
    <source>
        <dbReference type="ARBA" id="ARBA00000086"/>
    </source>
</evidence>
<evidence type="ECO:0000256" key="2">
    <source>
        <dbReference type="ARBA" id="ARBA00002421"/>
    </source>
</evidence>
<sequence>MHVVKKRISSKVVIKSAKRSISVQVELKRTRVSAGSKKRRNDDSSNKVNASKDALAQPATVVSPALLPQSWYRRDSLEVAPALLGKILRKDGIELRITEVEAYREGDSACHARVGITPRTAPLFGPAGRCYVYLCYGIHSMLNVVTNEEQQGAAVLIRSAEPVKGLSQIQANRKMVSDKPILLTGPGKVAAALGLTVNWTGHPVYEPGGLEIVDGPPPTSILHGPRVGIDYAAPNDIAALWRFAAGDTPWVSQRKTLTTSQLA</sequence>
<dbReference type="Proteomes" id="UP000054558">
    <property type="component" value="Unassembled WGS sequence"/>
</dbReference>
<keyword evidence="6" id="KW-0378">Hydrolase</keyword>
<name>A0A1Y1I3E8_KLENI</name>
<dbReference type="GO" id="GO:0003905">
    <property type="term" value="F:alkylbase DNA N-glycosylase activity"/>
    <property type="evidence" value="ECO:0000318"/>
    <property type="project" value="GO_Central"/>
</dbReference>
<gene>
    <name evidence="10" type="ORF">KFL_001180170</name>
</gene>
<dbReference type="OrthoDB" id="6353017at2759"/>
<reference evidence="10 11" key="1">
    <citation type="journal article" date="2014" name="Nat. Commun.">
        <title>Klebsormidium flaccidum genome reveals primary factors for plant terrestrial adaptation.</title>
        <authorList>
            <person name="Hori K."/>
            <person name="Maruyama F."/>
            <person name="Fujisawa T."/>
            <person name="Togashi T."/>
            <person name="Yamamoto N."/>
            <person name="Seo M."/>
            <person name="Sato S."/>
            <person name="Yamada T."/>
            <person name="Mori H."/>
            <person name="Tajima N."/>
            <person name="Moriyama T."/>
            <person name="Ikeuchi M."/>
            <person name="Watanabe M."/>
            <person name="Wada H."/>
            <person name="Kobayashi K."/>
            <person name="Saito M."/>
            <person name="Masuda T."/>
            <person name="Sasaki-Sekimoto Y."/>
            <person name="Mashiguchi K."/>
            <person name="Awai K."/>
            <person name="Shimojima M."/>
            <person name="Masuda S."/>
            <person name="Iwai M."/>
            <person name="Nobusawa T."/>
            <person name="Narise T."/>
            <person name="Kondo S."/>
            <person name="Saito H."/>
            <person name="Sato R."/>
            <person name="Murakawa M."/>
            <person name="Ihara Y."/>
            <person name="Oshima-Yamada Y."/>
            <person name="Ohtaka K."/>
            <person name="Satoh M."/>
            <person name="Sonobe K."/>
            <person name="Ishii M."/>
            <person name="Ohtani R."/>
            <person name="Kanamori-Sato M."/>
            <person name="Honoki R."/>
            <person name="Miyazaki D."/>
            <person name="Mochizuki H."/>
            <person name="Umetsu J."/>
            <person name="Higashi K."/>
            <person name="Shibata D."/>
            <person name="Kamiya Y."/>
            <person name="Sato N."/>
            <person name="Nakamura Y."/>
            <person name="Tabata S."/>
            <person name="Ida S."/>
            <person name="Kurokawa K."/>
            <person name="Ohta H."/>
        </authorList>
    </citation>
    <scope>NUCLEOTIDE SEQUENCE [LARGE SCALE GENOMIC DNA]</scope>
    <source>
        <strain evidence="10 11">NIES-2285</strain>
    </source>
</reference>